<dbReference type="EMBL" id="AWUE01006372">
    <property type="protein sequence ID" value="OMP12794.1"/>
    <property type="molecule type" value="Genomic_DNA"/>
</dbReference>
<name>A0A1R3L0D4_9ROSI</name>
<evidence type="ECO:0000313" key="2">
    <source>
        <dbReference type="Proteomes" id="UP000187203"/>
    </source>
</evidence>
<dbReference type="Proteomes" id="UP000187203">
    <property type="component" value="Unassembled WGS sequence"/>
</dbReference>
<accession>A0A1R3L0D4</accession>
<evidence type="ECO:0000313" key="1">
    <source>
        <dbReference type="EMBL" id="OMP12794.1"/>
    </source>
</evidence>
<comment type="caution">
    <text evidence="1">The sequence shown here is derived from an EMBL/GenBank/DDBJ whole genome shotgun (WGS) entry which is preliminary data.</text>
</comment>
<proteinExistence type="predicted"/>
<reference evidence="2" key="1">
    <citation type="submission" date="2013-09" db="EMBL/GenBank/DDBJ databases">
        <title>Corchorus olitorius genome sequencing.</title>
        <authorList>
            <person name="Alam M."/>
            <person name="Haque M.S."/>
            <person name="Islam M.S."/>
            <person name="Emdad E.M."/>
            <person name="Islam M.M."/>
            <person name="Ahmed B."/>
            <person name="Halim A."/>
            <person name="Hossen Q.M.M."/>
            <person name="Hossain M.Z."/>
            <person name="Ahmed R."/>
            <person name="Khan M.M."/>
            <person name="Islam R."/>
            <person name="Rashid M.M."/>
            <person name="Khan S.A."/>
            <person name="Rahman M.S."/>
            <person name="Alam M."/>
            <person name="Yahiya A.S."/>
            <person name="Khan M.S."/>
            <person name="Azam M.S."/>
            <person name="Haque T."/>
            <person name="Lashkar M.Z.H."/>
            <person name="Akhand A.I."/>
            <person name="Morshed G."/>
            <person name="Roy S."/>
            <person name="Uddin K.S."/>
            <person name="Rabeya T."/>
            <person name="Hossain A.S."/>
            <person name="Chowdhury A."/>
            <person name="Snigdha A.R."/>
            <person name="Mortoza M.S."/>
            <person name="Matin S.A."/>
            <person name="Hoque S.M.E."/>
            <person name="Islam M.K."/>
            <person name="Roy D.K."/>
            <person name="Haider R."/>
            <person name="Moosa M.M."/>
            <person name="Elias S.M."/>
            <person name="Hasan A.M."/>
            <person name="Jahan S."/>
            <person name="Shafiuddin M."/>
            <person name="Mahmood N."/>
            <person name="Shommy N.S."/>
        </authorList>
    </citation>
    <scope>NUCLEOTIDE SEQUENCE [LARGE SCALE GENOMIC DNA]</scope>
    <source>
        <strain evidence="2">cv. O-4</strain>
    </source>
</reference>
<sequence length="60" mass="6826">MAASKKYLIVGKAEGDVLFVDEKIIEQNQLLETLLSTYTNEITSLIDRRRFTVENHVIAS</sequence>
<gene>
    <name evidence="1" type="ORF">COLO4_02751</name>
</gene>
<keyword evidence="2" id="KW-1185">Reference proteome</keyword>
<organism evidence="1 2">
    <name type="scientific">Corchorus olitorius</name>
    <dbReference type="NCBI Taxonomy" id="93759"/>
    <lineage>
        <taxon>Eukaryota</taxon>
        <taxon>Viridiplantae</taxon>
        <taxon>Streptophyta</taxon>
        <taxon>Embryophyta</taxon>
        <taxon>Tracheophyta</taxon>
        <taxon>Spermatophyta</taxon>
        <taxon>Magnoliopsida</taxon>
        <taxon>eudicotyledons</taxon>
        <taxon>Gunneridae</taxon>
        <taxon>Pentapetalae</taxon>
        <taxon>rosids</taxon>
        <taxon>malvids</taxon>
        <taxon>Malvales</taxon>
        <taxon>Malvaceae</taxon>
        <taxon>Grewioideae</taxon>
        <taxon>Apeibeae</taxon>
        <taxon>Corchorus</taxon>
    </lineage>
</organism>
<protein>
    <submittedName>
        <fullName evidence="1">Uncharacterized protein</fullName>
    </submittedName>
</protein>
<dbReference type="AlphaFoldDB" id="A0A1R3L0D4"/>